<feature type="transmembrane region" description="Helical" evidence="7">
    <location>
        <begin position="315"/>
        <end position="331"/>
    </location>
</feature>
<feature type="transmembrane region" description="Helical" evidence="7">
    <location>
        <begin position="228"/>
        <end position="248"/>
    </location>
</feature>
<dbReference type="AlphaFoldDB" id="A0A4Y7WSI1"/>
<evidence type="ECO:0000259" key="8">
    <source>
        <dbReference type="Pfam" id="PF00892"/>
    </source>
</evidence>
<comment type="subcellular location">
    <subcellularLocation>
        <location evidence="1">Cell membrane</location>
        <topology evidence="1">Multi-pass membrane protein</topology>
    </subcellularLocation>
</comment>
<organism evidence="9 10">
    <name type="scientific">Shouchella lehensis</name>
    <dbReference type="NCBI Taxonomy" id="300825"/>
    <lineage>
        <taxon>Bacteria</taxon>
        <taxon>Bacillati</taxon>
        <taxon>Bacillota</taxon>
        <taxon>Bacilli</taxon>
        <taxon>Bacillales</taxon>
        <taxon>Bacillaceae</taxon>
        <taxon>Shouchella</taxon>
    </lineage>
</organism>
<dbReference type="InterPro" id="IPR050638">
    <property type="entry name" value="AA-Vitamin_Transporters"/>
</dbReference>
<comment type="caution">
    <text evidence="9">The sequence shown here is derived from an EMBL/GenBank/DDBJ whole genome shotgun (WGS) entry which is preliminary data.</text>
</comment>
<evidence type="ECO:0000256" key="6">
    <source>
        <dbReference type="ARBA" id="ARBA00023136"/>
    </source>
</evidence>
<protein>
    <submittedName>
        <fullName evidence="9">EamA family transporter</fullName>
    </submittedName>
</protein>
<keyword evidence="6 7" id="KW-0472">Membrane</keyword>
<keyword evidence="5 7" id="KW-1133">Transmembrane helix</keyword>
<dbReference type="Proteomes" id="UP000298210">
    <property type="component" value="Unassembled WGS sequence"/>
</dbReference>
<feature type="transmembrane region" description="Helical" evidence="7">
    <location>
        <begin position="164"/>
        <end position="184"/>
    </location>
</feature>
<evidence type="ECO:0000313" key="9">
    <source>
        <dbReference type="EMBL" id="TES51347.1"/>
    </source>
</evidence>
<accession>A0A4Y7WSI1</accession>
<reference evidence="9 10" key="1">
    <citation type="submission" date="2019-03" db="EMBL/GenBank/DDBJ databases">
        <authorList>
            <person name="Liu G."/>
        </authorList>
    </citation>
    <scope>NUCLEOTIDE SEQUENCE [LARGE SCALE GENOMIC DNA]</scope>
    <source>
        <strain evidence="9 10">DSM 19099</strain>
    </source>
</reference>
<feature type="domain" description="EamA" evidence="8">
    <location>
        <begin position="42"/>
        <end position="177"/>
    </location>
</feature>
<keyword evidence="3" id="KW-1003">Cell membrane</keyword>
<evidence type="ECO:0000256" key="4">
    <source>
        <dbReference type="ARBA" id="ARBA00022692"/>
    </source>
</evidence>
<feature type="transmembrane region" description="Helical" evidence="7">
    <location>
        <begin position="67"/>
        <end position="89"/>
    </location>
</feature>
<gene>
    <name evidence="9" type="ORF">E2L03_05355</name>
</gene>
<sequence>MFISPALNTLVVQGFLISTEDLFIEKELTAVNEQPQSNKTFWFIVIGAAFWGINPLFRILLLDTMTSLQIVFIEHIILAFIAIPILLKFKGDLKKLSFKDLGALLFISWGGSAFATLLFTQGLTIAASSGEINSVLLLQKLQPLFAITLAHFLLKEKLPQHFGVYVPIALIGTYLLTFGFYFPINNPGEIFQLGSLYAIGAAALWGGSTVMGRILLKKCRHETVTALRFLLALPLLGVLISVSPDIWASPESTIALTFIALNLLASALLPGLVSMLLYYRGLQSVKASVATIAELSFPMTGLLVSWITLQETVTIAQLIGFALIWFVLFRISKQQDTISQLPPVKKRKKNALQPLK</sequence>
<name>A0A4Y7WSI1_9BACI</name>
<evidence type="ECO:0000313" key="10">
    <source>
        <dbReference type="Proteomes" id="UP000298210"/>
    </source>
</evidence>
<feature type="transmembrane region" description="Helical" evidence="7">
    <location>
        <begin position="254"/>
        <end position="279"/>
    </location>
</feature>
<dbReference type="InterPro" id="IPR037185">
    <property type="entry name" value="EmrE-like"/>
</dbReference>
<evidence type="ECO:0000256" key="7">
    <source>
        <dbReference type="SAM" id="Phobius"/>
    </source>
</evidence>
<dbReference type="PANTHER" id="PTHR32322:SF18">
    <property type="entry name" value="S-ADENOSYLMETHIONINE_S-ADENOSYLHOMOCYSTEINE TRANSPORTER"/>
    <property type="match status" value="1"/>
</dbReference>
<feature type="transmembrane region" description="Helical" evidence="7">
    <location>
        <begin position="101"/>
        <end position="120"/>
    </location>
</feature>
<feature type="transmembrane region" description="Helical" evidence="7">
    <location>
        <begin position="41"/>
        <end position="61"/>
    </location>
</feature>
<dbReference type="PANTHER" id="PTHR32322">
    <property type="entry name" value="INNER MEMBRANE TRANSPORTER"/>
    <property type="match status" value="1"/>
</dbReference>
<dbReference type="InterPro" id="IPR000620">
    <property type="entry name" value="EamA_dom"/>
</dbReference>
<dbReference type="SUPFAM" id="SSF103481">
    <property type="entry name" value="Multidrug resistance efflux transporter EmrE"/>
    <property type="match status" value="1"/>
</dbReference>
<dbReference type="Pfam" id="PF00892">
    <property type="entry name" value="EamA"/>
    <property type="match status" value="2"/>
</dbReference>
<dbReference type="GO" id="GO:0005886">
    <property type="term" value="C:plasma membrane"/>
    <property type="evidence" value="ECO:0007669"/>
    <property type="project" value="UniProtKB-SubCell"/>
</dbReference>
<feature type="transmembrane region" description="Helical" evidence="7">
    <location>
        <begin position="196"/>
        <end position="216"/>
    </location>
</feature>
<proteinExistence type="inferred from homology"/>
<evidence type="ECO:0000256" key="3">
    <source>
        <dbReference type="ARBA" id="ARBA00022475"/>
    </source>
</evidence>
<comment type="similarity">
    <text evidence="2">Belongs to the EamA transporter family.</text>
</comment>
<keyword evidence="4 7" id="KW-0812">Transmembrane</keyword>
<evidence type="ECO:0000256" key="2">
    <source>
        <dbReference type="ARBA" id="ARBA00007362"/>
    </source>
</evidence>
<evidence type="ECO:0000256" key="1">
    <source>
        <dbReference type="ARBA" id="ARBA00004651"/>
    </source>
</evidence>
<feature type="domain" description="EamA" evidence="8">
    <location>
        <begin position="193"/>
        <end position="327"/>
    </location>
</feature>
<feature type="transmembrane region" description="Helical" evidence="7">
    <location>
        <begin position="291"/>
        <end position="309"/>
    </location>
</feature>
<dbReference type="EMBL" id="SNUX01000001">
    <property type="protein sequence ID" value="TES51347.1"/>
    <property type="molecule type" value="Genomic_DNA"/>
</dbReference>
<evidence type="ECO:0000256" key="5">
    <source>
        <dbReference type="ARBA" id="ARBA00022989"/>
    </source>
</evidence>